<name>M0E1J8_9EURY</name>
<organism evidence="2 3">
    <name type="scientific">Halorubrum tebenquichense DSM 14210</name>
    <dbReference type="NCBI Taxonomy" id="1227485"/>
    <lineage>
        <taxon>Archaea</taxon>
        <taxon>Methanobacteriati</taxon>
        <taxon>Methanobacteriota</taxon>
        <taxon>Stenosarchaea group</taxon>
        <taxon>Halobacteria</taxon>
        <taxon>Halobacteriales</taxon>
        <taxon>Haloferacaceae</taxon>
        <taxon>Halorubrum</taxon>
    </lineage>
</organism>
<dbReference type="Pfam" id="PF17647">
    <property type="entry name" value="DUF5518"/>
    <property type="match status" value="1"/>
</dbReference>
<dbReference type="AlphaFoldDB" id="M0E1J8"/>
<accession>M0E1J8</accession>
<evidence type="ECO:0000313" key="2">
    <source>
        <dbReference type="EMBL" id="ELZ41636.1"/>
    </source>
</evidence>
<keyword evidence="1" id="KW-0812">Transmembrane</keyword>
<keyword evidence="1" id="KW-0472">Membrane</keyword>
<evidence type="ECO:0000256" key="1">
    <source>
        <dbReference type="SAM" id="Phobius"/>
    </source>
</evidence>
<reference evidence="2 3" key="1">
    <citation type="journal article" date="2014" name="PLoS Genet.">
        <title>Phylogenetically driven sequencing of extremely halophilic archaea reveals strategies for static and dynamic osmo-response.</title>
        <authorList>
            <person name="Becker E.A."/>
            <person name="Seitzer P.M."/>
            <person name="Tritt A."/>
            <person name="Larsen D."/>
            <person name="Krusor M."/>
            <person name="Yao A.I."/>
            <person name="Wu D."/>
            <person name="Madern D."/>
            <person name="Eisen J.A."/>
            <person name="Darling A.E."/>
            <person name="Facciotti M.T."/>
        </authorList>
    </citation>
    <scope>NUCLEOTIDE SEQUENCE [LARGE SCALE GENOMIC DNA]</scope>
    <source>
        <strain evidence="2 3">DSM 14210</strain>
    </source>
</reference>
<comment type="caution">
    <text evidence="2">The sequence shown here is derived from an EMBL/GenBank/DDBJ whole genome shotgun (WGS) entry which is preliminary data.</text>
</comment>
<evidence type="ECO:0000313" key="3">
    <source>
        <dbReference type="Proteomes" id="UP000011523"/>
    </source>
</evidence>
<gene>
    <name evidence="2" type="ORF">C472_00848</name>
</gene>
<keyword evidence="3" id="KW-1185">Reference proteome</keyword>
<dbReference type="EMBL" id="AOJD01000006">
    <property type="protein sequence ID" value="ELZ41636.1"/>
    <property type="molecule type" value="Genomic_DNA"/>
</dbReference>
<sequence length="86" mass="8669">MLVGGAIAGAVANGPEDAGAAGARAGFLGGVTETLVFLIGEGPTVLRPRTQIPFFVFAVVMILCASPLLGWVFGRLGGRISAVVSR</sequence>
<proteinExistence type="predicted"/>
<dbReference type="Proteomes" id="UP000011523">
    <property type="component" value="Unassembled WGS sequence"/>
</dbReference>
<dbReference type="InterPro" id="IPR040493">
    <property type="entry name" value="DUF5518"/>
</dbReference>
<protein>
    <submittedName>
        <fullName evidence="2">Uncharacterized protein</fullName>
    </submittedName>
</protein>
<keyword evidence="1" id="KW-1133">Transmembrane helix</keyword>
<feature type="transmembrane region" description="Helical" evidence="1">
    <location>
        <begin position="52"/>
        <end position="73"/>
    </location>
</feature>